<sequence length="684" mass="71888">MSVRNSAIKLAIFGVLGILSAVLVVNTLRVPVEGQTVTYKALFTDAQGVTPGSDVTIAGVRVGRVDSIDIVDGDAGSATALVDFEVQRDQELPADTTVAIRYGDLLGVRYLDLAAGPSDEGTLEEGDTIPLDRTSPALDLTSLFNGFKPLFDAIDPKQVNALATEVVAVFDGRKTSMETLLRRVADVTGNLANHDQLIGDLIRNLEVVVGTAAARGPELSHLVDSLTQFTGMLAENNEVLMDTLDQSAAVSRSALQIVDGRVPELSRTVEQLHSLTGAMLGANPEFDHLMVAMPEFFSSVDRSGSYGSWLNIYLCTFIVNVDGREGAPRTRPAFEVLPMSVTENVRDVWDSLAGNQRVRPVNPLIVGIAGILAATLALALVLVIPRVSFAVRTDGYTAELANAAGLTDSDYVYVAGVPAGRVTGVDLAGDHVVVHFRLDGERHLGSTTSAGVKLSTILGKRYLDVAPSGPGDLGDDGVIPLRHTSVPYSLDDIGSSAIETADELDLGGLQKMLAVVTETLPQDANLNREALAGVSAASTILAKNADQVTQLLDSSRTLTDVLVGQQGQLTTLLGNADVVMNTLATRRAAIRQMVDDLQGLVAQASQFLGENTAELDSLLVNARQVTDRLQANLANLDALLTTGAPAARALVNATGTGDWADVSAPSAVIADNLLCVVGLITGCS</sequence>
<reference evidence="5" key="1">
    <citation type="journal article" date="2006" name="Proc. Natl. Acad. Sci. U.S.A.">
        <title>The complete genome of Rhodococcus sp. RHA1 provides insights into a catabolic powerhouse.</title>
        <authorList>
            <person name="McLeod M.P."/>
            <person name="Warren R.L."/>
            <person name="Hsiao W.W.L."/>
            <person name="Araki N."/>
            <person name="Myhre M."/>
            <person name="Fernandes C."/>
            <person name="Miyazawa D."/>
            <person name="Wong W."/>
            <person name="Lillquist A.L."/>
            <person name="Wang D."/>
            <person name="Dosanjh M."/>
            <person name="Hara H."/>
            <person name="Petrescu A."/>
            <person name="Morin R.D."/>
            <person name="Yang G."/>
            <person name="Stott J.M."/>
            <person name="Schein J.E."/>
            <person name="Shin H."/>
            <person name="Smailus D."/>
            <person name="Siddiqui A.S."/>
            <person name="Marra M.A."/>
            <person name="Jones S.J.M."/>
            <person name="Holt R."/>
            <person name="Brinkman F.S.L."/>
            <person name="Miyauchi K."/>
            <person name="Fukuda M."/>
            <person name="Davies J.E."/>
            <person name="Mohn W.W."/>
            <person name="Eltis L.D."/>
        </authorList>
    </citation>
    <scope>NUCLEOTIDE SEQUENCE [LARGE SCALE GENOMIC DNA]</scope>
    <source>
        <strain evidence="5">RHA1</strain>
    </source>
</reference>
<organism evidence="4 5">
    <name type="scientific">Rhodococcus jostii (strain RHA1)</name>
    <dbReference type="NCBI Taxonomy" id="101510"/>
    <lineage>
        <taxon>Bacteria</taxon>
        <taxon>Bacillati</taxon>
        <taxon>Actinomycetota</taxon>
        <taxon>Actinomycetes</taxon>
        <taxon>Mycobacteriales</taxon>
        <taxon>Nocardiaceae</taxon>
        <taxon>Rhodococcus</taxon>
    </lineage>
</organism>
<dbReference type="PANTHER" id="PTHR33371:SF17">
    <property type="entry name" value="MCE-FAMILY PROTEIN MCE1B"/>
    <property type="match status" value="1"/>
</dbReference>
<dbReference type="PANTHER" id="PTHR33371">
    <property type="entry name" value="INTERMEMBRANE PHOSPHOLIPID TRANSPORT SYSTEM BINDING PROTEIN MLAD-RELATED"/>
    <property type="match status" value="1"/>
</dbReference>
<dbReference type="Pfam" id="PF11887">
    <property type="entry name" value="Mce4_CUP1"/>
    <property type="match status" value="1"/>
</dbReference>
<keyword evidence="1" id="KW-0472">Membrane</keyword>
<dbReference type="EMBL" id="CP000431">
    <property type="protein sequence ID" value="ABG97900.1"/>
    <property type="molecule type" value="Genomic_DNA"/>
</dbReference>
<evidence type="ECO:0000259" key="3">
    <source>
        <dbReference type="Pfam" id="PF11887"/>
    </source>
</evidence>
<evidence type="ECO:0000313" key="4">
    <source>
        <dbReference type="EMBL" id="ABG97900.1"/>
    </source>
</evidence>
<name>Q0S3I6_RHOJR</name>
<dbReference type="AlphaFoldDB" id="Q0S3I6"/>
<accession>Q0S3I6</accession>
<dbReference type="NCBIfam" id="TIGR00996">
    <property type="entry name" value="Mtu_fam_mce"/>
    <property type="match status" value="2"/>
</dbReference>
<evidence type="ECO:0000256" key="1">
    <source>
        <dbReference type="SAM" id="Phobius"/>
    </source>
</evidence>
<proteinExistence type="predicted"/>
<dbReference type="HOGENOM" id="CLU_402178_0_0_11"/>
<dbReference type="GO" id="GO:0051701">
    <property type="term" value="P:biological process involved in interaction with host"/>
    <property type="evidence" value="ECO:0007669"/>
    <property type="project" value="TreeGrafter"/>
</dbReference>
<evidence type="ECO:0000259" key="2">
    <source>
        <dbReference type="Pfam" id="PF02470"/>
    </source>
</evidence>
<dbReference type="InterPro" id="IPR024516">
    <property type="entry name" value="Mce_C"/>
</dbReference>
<feature type="transmembrane region" description="Helical" evidence="1">
    <location>
        <begin position="364"/>
        <end position="384"/>
    </location>
</feature>
<feature type="domain" description="Mce/MlaD" evidence="2">
    <location>
        <begin position="395"/>
        <end position="467"/>
    </location>
</feature>
<dbReference type="KEGG" id="rha:RHA1_ro06123"/>
<protein>
    <submittedName>
        <fullName evidence="4">Possible MCE family protein</fullName>
    </submittedName>
</protein>
<feature type="domain" description="Mce/MlaD" evidence="2">
    <location>
        <begin position="36"/>
        <end position="116"/>
    </location>
</feature>
<dbReference type="InterPro" id="IPR005693">
    <property type="entry name" value="Mce"/>
</dbReference>
<feature type="domain" description="Mammalian cell entry C-terminal" evidence="3">
    <location>
        <begin position="122"/>
        <end position="298"/>
    </location>
</feature>
<dbReference type="Pfam" id="PF02470">
    <property type="entry name" value="MlaD"/>
    <property type="match status" value="2"/>
</dbReference>
<dbReference type="eggNOG" id="COG1463">
    <property type="taxonomic scope" value="Bacteria"/>
</dbReference>
<evidence type="ECO:0000313" key="5">
    <source>
        <dbReference type="Proteomes" id="UP000008710"/>
    </source>
</evidence>
<dbReference type="RefSeq" id="WP_011598152.1">
    <property type="nucleotide sequence ID" value="NC_008268.1"/>
</dbReference>
<gene>
    <name evidence="4" type="ordered locus">RHA1_ro06123</name>
</gene>
<dbReference type="InterPro" id="IPR052336">
    <property type="entry name" value="MlaD_Phospholipid_Transporter"/>
</dbReference>
<dbReference type="GO" id="GO:0005576">
    <property type="term" value="C:extracellular region"/>
    <property type="evidence" value="ECO:0007669"/>
    <property type="project" value="TreeGrafter"/>
</dbReference>
<keyword evidence="1" id="KW-0812">Transmembrane</keyword>
<dbReference type="InterPro" id="IPR003399">
    <property type="entry name" value="Mce/MlaD"/>
</dbReference>
<dbReference type="Proteomes" id="UP000008710">
    <property type="component" value="Chromosome"/>
</dbReference>
<keyword evidence="1" id="KW-1133">Transmembrane helix</keyword>